<dbReference type="InterPro" id="IPR014509">
    <property type="entry name" value="YjdF-like"/>
</dbReference>
<name>A0A2T7FTH0_9RHOB</name>
<evidence type="ECO:0000313" key="2">
    <source>
        <dbReference type="EMBL" id="PVA05453.1"/>
    </source>
</evidence>
<feature type="transmembrane region" description="Helical" evidence="1">
    <location>
        <begin position="55"/>
        <end position="77"/>
    </location>
</feature>
<feature type="transmembrane region" description="Helical" evidence="1">
    <location>
        <begin position="160"/>
        <end position="182"/>
    </location>
</feature>
<dbReference type="OrthoDB" id="4966203at2"/>
<accession>A0A2T7FTH0</accession>
<dbReference type="Pfam" id="PF09997">
    <property type="entry name" value="DUF2238"/>
    <property type="match status" value="1"/>
</dbReference>
<keyword evidence="3" id="KW-1185">Reference proteome</keyword>
<proteinExistence type="predicted"/>
<feature type="transmembrane region" description="Helical" evidence="1">
    <location>
        <begin position="83"/>
        <end position="107"/>
    </location>
</feature>
<feature type="transmembrane region" description="Helical" evidence="1">
    <location>
        <begin position="26"/>
        <end position="43"/>
    </location>
</feature>
<gene>
    <name evidence="2" type="ORF">DC363_15335</name>
</gene>
<evidence type="ECO:0008006" key="4">
    <source>
        <dbReference type="Google" id="ProtNLM"/>
    </source>
</evidence>
<keyword evidence="1" id="KW-1133">Transmembrane helix</keyword>
<comment type="caution">
    <text evidence="2">The sequence shown here is derived from an EMBL/GenBank/DDBJ whole genome shotgun (WGS) entry which is preliminary data.</text>
</comment>
<protein>
    <recommendedName>
        <fullName evidence="4">DUF2238 domain-containing protein</fullName>
    </recommendedName>
</protein>
<evidence type="ECO:0000313" key="3">
    <source>
        <dbReference type="Proteomes" id="UP000244817"/>
    </source>
</evidence>
<dbReference type="AlphaFoldDB" id="A0A2T7FTH0"/>
<sequence>MSSVPVVIRLIQAVLAIEVISGVLTQTWTAVFVAGATLILTFLPDKAARFFGIELPRTVLTAIVVFIFATLFLGEVANFYERFWWWDVVLHFFSALSFGAMGFLFIFMMFEGDKYAAPAWAIAVLAFCVGVAFGAIWEIFEFFMDQTFGFNMQKSGLVDTMWDLIIDTIGAAIGGFSGFVYLKGRESKGMGALFNEFMEKNRKFYRKARRQGKPEDR</sequence>
<organism evidence="2 3">
    <name type="scientific">Thalassorhabdomicrobium marinisediminis</name>
    <dbReference type="NCBI Taxonomy" id="2170577"/>
    <lineage>
        <taxon>Bacteria</taxon>
        <taxon>Pseudomonadati</taxon>
        <taxon>Pseudomonadota</taxon>
        <taxon>Alphaproteobacteria</taxon>
        <taxon>Rhodobacterales</taxon>
        <taxon>Paracoccaceae</taxon>
        <taxon>Thalassorhabdomicrobium</taxon>
    </lineage>
</organism>
<evidence type="ECO:0000256" key="1">
    <source>
        <dbReference type="SAM" id="Phobius"/>
    </source>
</evidence>
<keyword evidence="1" id="KW-0812">Transmembrane</keyword>
<keyword evidence="1" id="KW-0472">Membrane</keyword>
<reference evidence="2 3" key="1">
    <citation type="submission" date="2018-04" db="EMBL/GenBank/DDBJ databases">
        <title>Pelagivirga bohaiensis gen. nov., sp. nov., a bacterium isolated from the Bohai Sea.</title>
        <authorList>
            <person name="Ji X."/>
        </authorList>
    </citation>
    <scope>NUCLEOTIDE SEQUENCE [LARGE SCALE GENOMIC DNA]</scope>
    <source>
        <strain evidence="2 3">BH-SD16</strain>
    </source>
</reference>
<dbReference type="Proteomes" id="UP000244817">
    <property type="component" value="Unassembled WGS sequence"/>
</dbReference>
<feature type="transmembrane region" description="Helical" evidence="1">
    <location>
        <begin position="119"/>
        <end position="140"/>
    </location>
</feature>
<dbReference type="EMBL" id="QCYG01000011">
    <property type="protein sequence ID" value="PVA05453.1"/>
    <property type="molecule type" value="Genomic_DNA"/>
</dbReference>